<dbReference type="InterPro" id="IPR028978">
    <property type="entry name" value="Chorismate_lyase_/UTRA_dom_sf"/>
</dbReference>
<proteinExistence type="predicted"/>
<gene>
    <name evidence="1" type="primary">ycf21</name>
</gene>
<dbReference type="EMBL" id="MN509464">
    <property type="protein sequence ID" value="QHO64221.1"/>
    <property type="molecule type" value="Genomic_DNA"/>
</dbReference>
<dbReference type="Pfam" id="PF01947">
    <property type="entry name" value="Rv2949c-like"/>
    <property type="match status" value="1"/>
</dbReference>
<dbReference type="InterPro" id="IPR002800">
    <property type="entry name" value="Rv2949c-like"/>
</dbReference>
<geneLocation type="plastid" evidence="1"/>
<evidence type="ECO:0000313" key="1">
    <source>
        <dbReference type="EMBL" id="QHO64221.1"/>
    </source>
</evidence>
<dbReference type="AlphaFoldDB" id="A0A6B9VT20"/>
<organism evidence="1">
    <name type="scientific">Lympha mucosa</name>
    <dbReference type="NCBI Taxonomy" id="2045360"/>
    <lineage>
        <taxon>Eukaryota</taxon>
        <taxon>Rhodophyta</taxon>
        <taxon>Florideophyceae</taxon>
        <taxon>Nemaliophycidae</taxon>
        <taxon>Batrachospermales</taxon>
        <taxon>Batrachospermaceae</taxon>
        <taxon>Lympha</taxon>
    </lineage>
</organism>
<name>A0A6B9VT20_9FLOR</name>
<reference evidence="1" key="1">
    <citation type="journal article" date="2020" name="J. Phycol.">
        <title>Relative expression analysis of light-harvesting genes in the freshwater alga Lympha mucosa (Batrachospermales, Rhodophyta).</title>
        <authorList>
            <person name="Evans J.R."/>
            <person name="Vis M.L."/>
        </authorList>
    </citation>
    <scope>NUCLEOTIDE SEQUENCE</scope>
</reference>
<dbReference type="SUPFAM" id="SSF64288">
    <property type="entry name" value="Chorismate lyase-like"/>
    <property type="match status" value="1"/>
</dbReference>
<protein>
    <submittedName>
        <fullName evidence="1">Uncharacterized protein</fullName>
    </submittedName>
</protein>
<accession>A0A6B9VT20</accession>
<sequence>MNISKTFIKVWNINIDGKSKIQYYNTILPVIPAQWQFLLISDGSFTKNLSIFKKYTVLLKLIKQEKIFYPIKKVYSKQNIRDKNNFAYSREIWLMDKKKLFDICKIVPQKRNF</sequence>
<keyword evidence="1" id="KW-0934">Plastid</keyword>